<reference evidence="11 12" key="1">
    <citation type="submission" date="2019-10" db="EMBL/GenBank/DDBJ databases">
        <title>Alkaliphilus serpentinus sp. nov. and Alkaliphilus pronyensis sp. nov., two novel anaerobic alkaliphilic species isolated from the serpentinized-hosted hydrothermal field of the Prony Bay (New Caledonia).</title>
        <authorList>
            <person name="Postec A."/>
        </authorList>
    </citation>
    <scope>NUCLEOTIDE SEQUENCE [LARGE SCALE GENOMIC DNA]</scope>
    <source>
        <strain evidence="11 12">LacV</strain>
    </source>
</reference>
<dbReference type="InterPro" id="IPR003661">
    <property type="entry name" value="HisK_dim/P_dom"/>
</dbReference>
<sequence>MEQDEMLLGVQDYCHIINNMTDGYSYCKLTTDEEGNPIDYMFLQVNHAFLEKLGLTNNEVIGKPASEVIANFKAEESDLLQLFSQVALHGERRRLKKYFSILKEWCIVTVDSYKRGYFIVIYHFLSTAESNQDVTPDSYKEENFTYFNNAIINEFGYKDSYIENQTKDLKNRLEEKGAYLQKLLEYDKLKTDFFSNISHEFKTPLNVILGTLQLLNLYFKDNSSLDKRVKQKVRVIQQNCYRLLKLVNNLVDITKIDGGYYEISLENHNIVEIIKVITYSVKDYIEEKGIYFEFYSEEEEIVTACDPDQIERIMLNLLSNAIKFTKPEGRITISIKKRKDSLLVIVKDTGVGIPEDKLELVFERFMQANKTFSRNNGSGIGLALVKLLVELHKGSIRVESKLNEGSEFIIRLPIYTLDYEVNEKENVMEVQKEPIEKIHIEFSDIYFNQNY</sequence>
<feature type="domain" description="Histidine kinase" evidence="9">
    <location>
        <begin position="196"/>
        <end position="416"/>
    </location>
</feature>
<dbReference type="SMART" id="SM00388">
    <property type="entry name" value="HisKA"/>
    <property type="match status" value="1"/>
</dbReference>
<dbReference type="PRINTS" id="PR00344">
    <property type="entry name" value="BCTRLSENSOR"/>
</dbReference>
<dbReference type="OrthoDB" id="9813394at2"/>
<dbReference type="PANTHER" id="PTHR43547:SF2">
    <property type="entry name" value="HYBRID SIGNAL TRANSDUCTION HISTIDINE KINASE C"/>
    <property type="match status" value="1"/>
</dbReference>
<keyword evidence="7" id="KW-0067">ATP-binding</keyword>
<proteinExistence type="predicted"/>
<dbReference type="PROSITE" id="PS50112">
    <property type="entry name" value="PAS"/>
    <property type="match status" value="1"/>
</dbReference>
<evidence type="ECO:0000259" key="10">
    <source>
        <dbReference type="PROSITE" id="PS50112"/>
    </source>
</evidence>
<evidence type="ECO:0000256" key="8">
    <source>
        <dbReference type="ARBA" id="ARBA00023012"/>
    </source>
</evidence>
<evidence type="ECO:0000256" key="6">
    <source>
        <dbReference type="ARBA" id="ARBA00022777"/>
    </source>
</evidence>
<dbReference type="SMART" id="SM00387">
    <property type="entry name" value="HATPase_c"/>
    <property type="match status" value="1"/>
</dbReference>
<comment type="caution">
    <text evidence="11">The sequence shown here is derived from an EMBL/GenBank/DDBJ whole genome shotgun (WGS) entry which is preliminary data.</text>
</comment>
<dbReference type="InterPro" id="IPR036097">
    <property type="entry name" value="HisK_dim/P_sf"/>
</dbReference>
<dbReference type="InterPro" id="IPR000014">
    <property type="entry name" value="PAS"/>
</dbReference>
<dbReference type="GO" id="GO:0000155">
    <property type="term" value="F:phosphorelay sensor kinase activity"/>
    <property type="evidence" value="ECO:0007669"/>
    <property type="project" value="InterPro"/>
</dbReference>
<evidence type="ECO:0000256" key="2">
    <source>
        <dbReference type="ARBA" id="ARBA00012438"/>
    </source>
</evidence>
<dbReference type="Gene3D" id="3.30.565.10">
    <property type="entry name" value="Histidine kinase-like ATPase, C-terminal domain"/>
    <property type="match status" value="1"/>
</dbReference>
<evidence type="ECO:0000313" key="12">
    <source>
        <dbReference type="Proteomes" id="UP000432715"/>
    </source>
</evidence>
<evidence type="ECO:0000256" key="5">
    <source>
        <dbReference type="ARBA" id="ARBA00022741"/>
    </source>
</evidence>
<keyword evidence="5" id="KW-0547">Nucleotide-binding</keyword>
<name>A0A6I0FS44_9FIRM</name>
<dbReference type="EC" id="2.7.13.3" evidence="2"/>
<accession>A0A6I0FS44</accession>
<dbReference type="AlphaFoldDB" id="A0A6I0FS44"/>
<comment type="catalytic activity">
    <reaction evidence="1">
        <text>ATP + protein L-histidine = ADP + protein N-phospho-L-histidine.</text>
        <dbReference type="EC" id="2.7.13.3"/>
    </reaction>
</comment>
<dbReference type="Gene3D" id="3.30.450.20">
    <property type="entry name" value="PAS domain"/>
    <property type="match status" value="1"/>
</dbReference>
<dbReference type="PROSITE" id="PS50109">
    <property type="entry name" value="HIS_KIN"/>
    <property type="match status" value="1"/>
</dbReference>
<dbReference type="FunFam" id="3.30.565.10:FF:000037">
    <property type="entry name" value="Hybrid sensor histidine kinase/response regulator"/>
    <property type="match status" value="1"/>
</dbReference>
<dbReference type="InterPro" id="IPR005467">
    <property type="entry name" value="His_kinase_dom"/>
</dbReference>
<evidence type="ECO:0000256" key="1">
    <source>
        <dbReference type="ARBA" id="ARBA00000085"/>
    </source>
</evidence>
<dbReference type="Gene3D" id="1.10.287.130">
    <property type="match status" value="1"/>
</dbReference>
<dbReference type="SUPFAM" id="SSF47384">
    <property type="entry name" value="Homodimeric domain of signal transducing histidine kinase"/>
    <property type="match status" value="1"/>
</dbReference>
<dbReference type="InterPro" id="IPR004358">
    <property type="entry name" value="Sig_transdc_His_kin-like_C"/>
</dbReference>
<dbReference type="Pfam" id="PF02518">
    <property type="entry name" value="HATPase_c"/>
    <property type="match status" value="1"/>
</dbReference>
<dbReference type="Proteomes" id="UP000432715">
    <property type="component" value="Unassembled WGS sequence"/>
</dbReference>
<evidence type="ECO:0000256" key="4">
    <source>
        <dbReference type="ARBA" id="ARBA00022679"/>
    </source>
</evidence>
<protein>
    <recommendedName>
        <fullName evidence="2">histidine kinase</fullName>
        <ecNumber evidence="2">2.7.13.3</ecNumber>
    </recommendedName>
</protein>
<dbReference type="EMBL" id="WBZC01000003">
    <property type="protein sequence ID" value="KAB3539064.1"/>
    <property type="molecule type" value="Genomic_DNA"/>
</dbReference>
<evidence type="ECO:0000259" key="9">
    <source>
        <dbReference type="PROSITE" id="PS50109"/>
    </source>
</evidence>
<evidence type="ECO:0000313" key="11">
    <source>
        <dbReference type="EMBL" id="KAB3539064.1"/>
    </source>
</evidence>
<keyword evidence="6" id="KW-0418">Kinase</keyword>
<dbReference type="CDD" id="cd00082">
    <property type="entry name" value="HisKA"/>
    <property type="match status" value="1"/>
</dbReference>
<dbReference type="InterPro" id="IPR003594">
    <property type="entry name" value="HATPase_dom"/>
</dbReference>
<evidence type="ECO:0000256" key="3">
    <source>
        <dbReference type="ARBA" id="ARBA00022553"/>
    </source>
</evidence>
<keyword evidence="8" id="KW-0902">Two-component regulatory system</keyword>
<feature type="domain" description="PAS" evidence="10">
    <location>
        <begin position="29"/>
        <end position="91"/>
    </location>
</feature>
<dbReference type="InterPro" id="IPR036890">
    <property type="entry name" value="HATPase_C_sf"/>
</dbReference>
<gene>
    <name evidence="11" type="ORF">F8154_01130</name>
</gene>
<dbReference type="SUPFAM" id="SSF55874">
    <property type="entry name" value="ATPase domain of HSP90 chaperone/DNA topoisomerase II/histidine kinase"/>
    <property type="match status" value="1"/>
</dbReference>
<dbReference type="Pfam" id="PF00512">
    <property type="entry name" value="HisKA"/>
    <property type="match status" value="1"/>
</dbReference>
<keyword evidence="3" id="KW-0597">Phosphoprotein</keyword>
<keyword evidence="4" id="KW-0808">Transferase</keyword>
<dbReference type="PANTHER" id="PTHR43547">
    <property type="entry name" value="TWO-COMPONENT HISTIDINE KINASE"/>
    <property type="match status" value="1"/>
</dbReference>
<dbReference type="GO" id="GO:0005524">
    <property type="term" value="F:ATP binding"/>
    <property type="evidence" value="ECO:0007669"/>
    <property type="project" value="UniProtKB-KW"/>
</dbReference>
<keyword evidence="12" id="KW-1185">Reference proteome</keyword>
<dbReference type="CDD" id="cd16922">
    <property type="entry name" value="HATPase_EvgS-ArcB-TorS-like"/>
    <property type="match status" value="1"/>
</dbReference>
<organism evidence="11 12">
    <name type="scientific">Alkaliphilus pronyensis</name>
    <dbReference type="NCBI Taxonomy" id="1482732"/>
    <lineage>
        <taxon>Bacteria</taxon>
        <taxon>Bacillati</taxon>
        <taxon>Bacillota</taxon>
        <taxon>Clostridia</taxon>
        <taxon>Peptostreptococcales</taxon>
        <taxon>Natronincolaceae</taxon>
        <taxon>Alkaliphilus</taxon>
    </lineage>
</organism>
<dbReference type="RefSeq" id="WP_151859743.1">
    <property type="nucleotide sequence ID" value="NZ_WBZC01000003.1"/>
</dbReference>
<evidence type="ECO:0000256" key="7">
    <source>
        <dbReference type="ARBA" id="ARBA00022840"/>
    </source>
</evidence>